<sequence length="301" mass="35054">MEIGVAIIGIGVMWYILPTIFVWKRLFSTFIPYYFVMIFSVMPYTLGPYITAYVFTYIFTVMLSLYFNYKPVLLLGISNLFYTCFFVFNYGELVFPTYFPVAYLIPLLASHVLITSVLVTQSILGNKMREHSLFIEQDSKIDALTGALNIKMYHEYMDYMFEKKRENKSIKMQLAVVDIDNFKNINDTYGHSIGDLILKRIANVLMISVNDEDYVIRYGGEEFVIIFMDKSFSESYKLAEACRIAVQDYFHEEIEAHNPVTVSMGLENFNNASNKEELFRKADELLYLAKRNGKNQTKVYK</sequence>
<keyword evidence="1" id="KW-0812">Transmembrane</keyword>
<accession>A0A368XGS7</accession>
<keyword evidence="1" id="KW-0472">Membrane</keyword>
<dbReference type="InterPro" id="IPR029787">
    <property type="entry name" value="Nucleotide_cyclase"/>
</dbReference>
<evidence type="ECO:0000259" key="2">
    <source>
        <dbReference type="PROSITE" id="PS50887"/>
    </source>
</evidence>
<dbReference type="InterPro" id="IPR043128">
    <property type="entry name" value="Rev_trsase/Diguanyl_cyclase"/>
</dbReference>
<reference evidence="3 4" key="1">
    <citation type="submission" date="2018-07" db="EMBL/GenBank/DDBJ databases">
        <title>Genomic Encyclopedia of Type Strains, Phase IV (KMG-IV): sequencing the most valuable type-strain genomes for metagenomic binning, comparative biology and taxonomic classification.</title>
        <authorList>
            <person name="Goeker M."/>
        </authorList>
    </citation>
    <scope>NUCLEOTIDE SEQUENCE [LARGE SCALE GENOMIC DNA]</scope>
    <source>
        <strain evidence="3 4">DSM 27696</strain>
    </source>
</reference>
<dbReference type="InterPro" id="IPR050469">
    <property type="entry name" value="Diguanylate_Cyclase"/>
</dbReference>
<dbReference type="Proteomes" id="UP000252585">
    <property type="component" value="Unassembled WGS sequence"/>
</dbReference>
<organism evidence="3 4">
    <name type="scientific">Saliterribacillus persicus</name>
    <dbReference type="NCBI Taxonomy" id="930114"/>
    <lineage>
        <taxon>Bacteria</taxon>
        <taxon>Bacillati</taxon>
        <taxon>Bacillota</taxon>
        <taxon>Bacilli</taxon>
        <taxon>Bacillales</taxon>
        <taxon>Bacillaceae</taxon>
        <taxon>Saliterribacillus</taxon>
    </lineage>
</organism>
<proteinExistence type="predicted"/>
<dbReference type="EMBL" id="QPJJ01000008">
    <property type="protein sequence ID" value="RCW67035.1"/>
    <property type="molecule type" value="Genomic_DNA"/>
</dbReference>
<evidence type="ECO:0000256" key="1">
    <source>
        <dbReference type="SAM" id="Phobius"/>
    </source>
</evidence>
<feature type="transmembrane region" description="Helical" evidence="1">
    <location>
        <begin position="97"/>
        <end position="119"/>
    </location>
</feature>
<dbReference type="CDD" id="cd01949">
    <property type="entry name" value="GGDEF"/>
    <property type="match status" value="1"/>
</dbReference>
<dbReference type="GO" id="GO:0005886">
    <property type="term" value="C:plasma membrane"/>
    <property type="evidence" value="ECO:0007669"/>
    <property type="project" value="TreeGrafter"/>
</dbReference>
<name>A0A368XGS7_9BACI</name>
<dbReference type="SUPFAM" id="SSF55073">
    <property type="entry name" value="Nucleotide cyclase"/>
    <property type="match status" value="1"/>
</dbReference>
<evidence type="ECO:0000313" key="3">
    <source>
        <dbReference type="EMBL" id="RCW67035.1"/>
    </source>
</evidence>
<dbReference type="PANTHER" id="PTHR45138:SF9">
    <property type="entry name" value="DIGUANYLATE CYCLASE DGCM-RELATED"/>
    <property type="match status" value="1"/>
</dbReference>
<comment type="caution">
    <text evidence="3">The sequence shown here is derived from an EMBL/GenBank/DDBJ whole genome shotgun (WGS) entry which is preliminary data.</text>
</comment>
<dbReference type="NCBIfam" id="TIGR00254">
    <property type="entry name" value="GGDEF"/>
    <property type="match status" value="1"/>
</dbReference>
<dbReference type="PROSITE" id="PS50887">
    <property type="entry name" value="GGDEF"/>
    <property type="match status" value="1"/>
</dbReference>
<dbReference type="Gene3D" id="3.30.70.270">
    <property type="match status" value="1"/>
</dbReference>
<dbReference type="Pfam" id="PF00990">
    <property type="entry name" value="GGDEF"/>
    <property type="match status" value="1"/>
</dbReference>
<feature type="transmembrane region" description="Helical" evidence="1">
    <location>
        <begin position="72"/>
        <end position="91"/>
    </location>
</feature>
<evidence type="ECO:0000313" key="4">
    <source>
        <dbReference type="Proteomes" id="UP000252585"/>
    </source>
</evidence>
<dbReference type="PANTHER" id="PTHR45138">
    <property type="entry name" value="REGULATORY COMPONENTS OF SENSORY TRANSDUCTION SYSTEM"/>
    <property type="match status" value="1"/>
</dbReference>
<dbReference type="GO" id="GO:1902201">
    <property type="term" value="P:negative regulation of bacterial-type flagellum-dependent cell motility"/>
    <property type="evidence" value="ECO:0007669"/>
    <property type="project" value="TreeGrafter"/>
</dbReference>
<dbReference type="FunFam" id="3.30.70.270:FF:000001">
    <property type="entry name" value="Diguanylate cyclase domain protein"/>
    <property type="match status" value="1"/>
</dbReference>
<feature type="domain" description="GGDEF" evidence="2">
    <location>
        <begin position="170"/>
        <end position="301"/>
    </location>
</feature>
<feature type="transmembrane region" description="Helical" evidence="1">
    <location>
        <begin position="6"/>
        <end position="23"/>
    </location>
</feature>
<protein>
    <submittedName>
        <fullName evidence="3">Two-component system cell cycle response regulator</fullName>
    </submittedName>
</protein>
<dbReference type="AlphaFoldDB" id="A0A368XGS7"/>
<dbReference type="GO" id="GO:0043709">
    <property type="term" value="P:cell adhesion involved in single-species biofilm formation"/>
    <property type="evidence" value="ECO:0007669"/>
    <property type="project" value="TreeGrafter"/>
</dbReference>
<dbReference type="SMART" id="SM00267">
    <property type="entry name" value="GGDEF"/>
    <property type="match status" value="1"/>
</dbReference>
<gene>
    <name evidence="3" type="ORF">DFR57_108132</name>
</gene>
<dbReference type="InterPro" id="IPR000160">
    <property type="entry name" value="GGDEF_dom"/>
</dbReference>
<keyword evidence="4" id="KW-1185">Reference proteome</keyword>
<feature type="transmembrane region" description="Helical" evidence="1">
    <location>
        <begin position="30"/>
        <end position="46"/>
    </location>
</feature>
<dbReference type="GO" id="GO:0052621">
    <property type="term" value="F:diguanylate cyclase activity"/>
    <property type="evidence" value="ECO:0007669"/>
    <property type="project" value="TreeGrafter"/>
</dbReference>
<keyword evidence="1" id="KW-1133">Transmembrane helix</keyword>